<keyword evidence="4" id="KW-0572">Peptidoglycan-anchor</keyword>
<feature type="domain" description="Gram-positive cocci surface proteins LPxTG" evidence="7">
    <location>
        <begin position="1102"/>
        <end position="1132"/>
    </location>
</feature>
<dbReference type="InterPro" id="IPR019931">
    <property type="entry name" value="LPXTG_anchor"/>
</dbReference>
<feature type="signal peptide" evidence="6">
    <location>
        <begin position="1"/>
        <end position="37"/>
    </location>
</feature>
<protein>
    <submittedName>
        <fullName evidence="8">LPXTG cell wall anchor domain-containing protein</fullName>
    </submittedName>
</protein>
<evidence type="ECO:0000313" key="9">
    <source>
        <dbReference type="Proteomes" id="UP000274117"/>
    </source>
</evidence>
<evidence type="ECO:0000256" key="4">
    <source>
        <dbReference type="ARBA" id="ARBA00023088"/>
    </source>
</evidence>
<feature type="region of interest" description="Disordered" evidence="5">
    <location>
        <begin position="1083"/>
        <end position="1105"/>
    </location>
</feature>
<keyword evidence="3 6" id="KW-0732">Signal</keyword>
<evidence type="ECO:0000256" key="2">
    <source>
        <dbReference type="ARBA" id="ARBA00022525"/>
    </source>
</evidence>
<evidence type="ECO:0000313" key="8">
    <source>
        <dbReference type="EMBL" id="RRR53255.1"/>
    </source>
</evidence>
<dbReference type="EMBL" id="RSDO01000007">
    <property type="protein sequence ID" value="RRR53255.1"/>
    <property type="molecule type" value="Genomic_DNA"/>
</dbReference>
<reference evidence="8 9" key="1">
    <citation type="submission" date="2018-11" db="EMBL/GenBank/DDBJ databases">
        <authorList>
            <person name="Stevens M.J."/>
            <person name="Cernela N."/>
            <person name="Spoerry Serrano N."/>
            <person name="Schmitt S."/>
            <person name="Schrenzel J."/>
            <person name="Stephan R."/>
        </authorList>
    </citation>
    <scope>NUCLEOTIDE SEQUENCE [LARGE SCALE GENOMIC DNA]</scope>
    <source>
        <strain evidence="8 9">PP422</strain>
    </source>
</reference>
<feature type="chain" id="PRO_5019195836" evidence="6">
    <location>
        <begin position="38"/>
        <end position="1132"/>
    </location>
</feature>
<proteinExistence type="predicted"/>
<keyword evidence="2" id="KW-0964">Secreted</keyword>
<gene>
    <name evidence="8" type="ORF">EI998_05170</name>
</gene>
<reference evidence="8 9" key="2">
    <citation type="submission" date="2018-12" db="EMBL/GenBank/DDBJ databases">
        <title>Whole-genome sequences of fifteen clinical Streptococcus suis strains isolated from pigs between 2006 and 2018.</title>
        <authorList>
            <person name="Stevens M.J.A."/>
            <person name="Cernela N."/>
            <person name="Spoerry Serrano N."/>
            <person name="Schmitt S."/>
            <person name="Schrenzel J."/>
            <person name="Stephan R."/>
        </authorList>
    </citation>
    <scope>NUCLEOTIDE SEQUENCE [LARGE SCALE GENOMIC DNA]</scope>
    <source>
        <strain evidence="8 9">PP422</strain>
    </source>
</reference>
<evidence type="ECO:0000256" key="5">
    <source>
        <dbReference type="SAM" id="MobiDB-lite"/>
    </source>
</evidence>
<feature type="region of interest" description="Disordered" evidence="5">
    <location>
        <begin position="990"/>
        <end position="1023"/>
    </location>
</feature>
<dbReference type="Gene3D" id="3.10.20.320">
    <property type="entry name" value="Putative peptidoglycan bound protein (lpxtg motif)"/>
    <property type="match status" value="1"/>
</dbReference>
<dbReference type="NCBIfam" id="TIGR01167">
    <property type="entry name" value="LPXTG_anchor"/>
    <property type="match status" value="1"/>
</dbReference>
<feature type="compositionally biased region" description="Low complexity" evidence="5">
    <location>
        <begin position="1086"/>
        <end position="1098"/>
    </location>
</feature>
<dbReference type="Proteomes" id="UP000274117">
    <property type="component" value="Unassembled WGS sequence"/>
</dbReference>
<keyword evidence="1" id="KW-0134">Cell wall</keyword>
<sequence length="1132" mass="124857">MKKNQDFKGYGSIRKGIRGAVGILVLGLLFSAGQVVAADEVATEVTSDTGLTISENSITDVPEGAVVEPSISENAVAPSEPIAASDRSGLDLVNEVFVNDSTERSTDLPATVVEDRTAPELVSYTLDSAEYKAGDTVTLSVEVSDESELNYVGASFSALATKQSLFLGSSDIKKLANGNYQVTLTDVIPENRPSDVYKLSYINLADRVGNTIIRNTSEHYSDRIEPISLSVIGTETDIHPPQLISYSLDSIEYKAGDTVTLSVEVSDESELNYVGASFSALATKQSLFLGSSDIKKLANGNYQVTLTDVIPENRPSDVYKLSYINLADRVGNTIIRNTSEHYSDRIEPVEFKVHSTSSGAVIIHYQLEDGTKIAEDKRISGVVATLAPGANRPAETGITYDTSTEAPLILEGLDGRKYYKVNVDGVESGVLKQGLSEVTYTYTPYLISTEQIDQKYGRVLVQYQTPEGQSIKESVVAVPDTLVSYRERSIYIDGTESISDPISLYPYYDIFQYLEQSIELQGVIYNRDTSIDYYATRGLSEGEEVITLYYRPVPSLQSLTFDKESYKPGETVTASFIVFSPAEMERIFFGLSDNRLNLKYVLRAEENSSTVVGENLYRFDVPIQLMKSYPQAELDLDFIYLAAKNNSRSDTVSDPKLIDHIHSTFKVDSDFIMTDNEGPKILDIQFNQSEFDYGEKIIATIDVEDESEIAEVNLSFNSENGIYNFAGNIEQIEHLSGNKKRITLSSIAHFTYPEGVSNVGNIFVSDRFGNSASFSQPEESLGKFITIHPRTELEPKPIIEEETSTTVKIVDKATRRVLIRKTVVGDYQTVQDAVEEAIETYEAEYGVKFELSGAGGTGRSVVTTEDNRTHTAITRYYEQFVTNISDKPLPEDTNTLVPKGLIYDNNSVNYALFRVRVMVGDEVMSDTSQTIYSTVDEVIREILTGLDNNLYTLGSIDVKNEFTSIFTDVQIYNGPSYDILIQLKKLEMEPNQQTSPEPIETDKPNNTIINDDSDSIENDTENKVPVEDLSSTNEVGNHLDDLNEIISNVLPTNIVSIGIGQDIKIEKTLDSDIGSQITVNQDRTQVSSKSVGDSVDSGRPVLPKTGSNEPISLPIVGLSLLGVALIRRKKAR</sequence>
<evidence type="ECO:0000256" key="6">
    <source>
        <dbReference type="SAM" id="SignalP"/>
    </source>
</evidence>
<evidence type="ECO:0000256" key="3">
    <source>
        <dbReference type="ARBA" id="ARBA00022729"/>
    </source>
</evidence>
<comment type="caution">
    <text evidence="8">The sequence shown here is derived from an EMBL/GenBank/DDBJ whole genome shotgun (WGS) entry which is preliminary data.</text>
</comment>
<dbReference type="AlphaFoldDB" id="A0A426TF64"/>
<evidence type="ECO:0000256" key="1">
    <source>
        <dbReference type="ARBA" id="ARBA00022512"/>
    </source>
</evidence>
<accession>A0A426TF64</accession>
<name>A0A426TF64_STRSU</name>
<dbReference type="PROSITE" id="PS50847">
    <property type="entry name" value="GRAM_POS_ANCHORING"/>
    <property type="match status" value="1"/>
</dbReference>
<evidence type="ECO:0000259" key="7">
    <source>
        <dbReference type="PROSITE" id="PS50847"/>
    </source>
</evidence>
<organism evidence="8 9">
    <name type="scientific">Streptococcus suis</name>
    <dbReference type="NCBI Taxonomy" id="1307"/>
    <lineage>
        <taxon>Bacteria</taxon>
        <taxon>Bacillati</taxon>
        <taxon>Bacillota</taxon>
        <taxon>Bacilli</taxon>
        <taxon>Lactobacillales</taxon>
        <taxon>Streptococcaceae</taxon>
        <taxon>Streptococcus</taxon>
    </lineage>
</organism>